<dbReference type="Pfam" id="PF07110">
    <property type="entry name" value="EthD"/>
    <property type="match status" value="1"/>
</dbReference>
<dbReference type="EMBL" id="CP119326">
    <property type="protein sequence ID" value="WEK39997.1"/>
    <property type="molecule type" value="Genomic_DNA"/>
</dbReference>
<gene>
    <name evidence="2" type="ORF">P0Y50_15905</name>
</gene>
<dbReference type="Proteomes" id="UP001213664">
    <property type="component" value="Chromosome"/>
</dbReference>
<sequence length="126" mass="14451">MIKIIFCIRKLPGLTDGEFQRYWREDHADLVRQAAGPLNIRRYVQSHAFSDQRLTPMIDARGIEAAPYDGIAELWWDDMDAILAAGATKEGRAAGRRLLEDEKRFIDLKASPLFYAYEHEIIALTD</sequence>
<accession>A0AAJ6BL57</accession>
<evidence type="ECO:0000259" key="1">
    <source>
        <dbReference type="Pfam" id="PF07110"/>
    </source>
</evidence>
<dbReference type="InterPro" id="IPR009799">
    <property type="entry name" value="EthD_dom"/>
</dbReference>
<dbReference type="AlphaFoldDB" id="A0AAJ6BL57"/>
<dbReference type="NCBIfam" id="TIGR02118">
    <property type="entry name" value="EthD family reductase"/>
    <property type="match status" value="1"/>
</dbReference>
<dbReference type="SUPFAM" id="SSF54909">
    <property type="entry name" value="Dimeric alpha+beta barrel"/>
    <property type="match status" value="1"/>
</dbReference>
<evidence type="ECO:0000313" key="2">
    <source>
        <dbReference type="EMBL" id="WEK39997.1"/>
    </source>
</evidence>
<dbReference type="InterPro" id="IPR011008">
    <property type="entry name" value="Dimeric_a/b-barrel"/>
</dbReference>
<dbReference type="GO" id="GO:0016491">
    <property type="term" value="F:oxidoreductase activity"/>
    <property type="evidence" value="ECO:0007669"/>
    <property type="project" value="InterPro"/>
</dbReference>
<proteinExistence type="predicted"/>
<reference evidence="2" key="1">
    <citation type="submission" date="2023-03" db="EMBL/GenBank/DDBJ databases">
        <title>Andean soil-derived lignocellulolytic bacterial consortium as a source of novel taxa and putative plastic-active enzymes.</title>
        <authorList>
            <person name="Diaz-Garcia L."/>
            <person name="Chuvochina M."/>
            <person name="Feuerriegel G."/>
            <person name="Bunk B."/>
            <person name="Sproer C."/>
            <person name="Streit W.R."/>
            <person name="Rodriguez L.M."/>
            <person name="Overmann J."/>
            <person name="Jimenez D.J."/>
        </authorList>
    </citation>
    <scope>NUCLEOTIDE SEQUENCE</scope>
    <source>
        <strain evidence="2">MAG 833</strain>
    </source>
</reference>
<feature type="domain" description="EthD" evidence="1">
    <location>
        <begin position="12"/>
        <end position="108"/>
    </location>
</feature>
<dbReference type="Gene3D" id="3.30.70.100">
    <property type="match status" value="1"/>
</dbReference>
<evidence type="ECO:0000313" key="3">
    <source>
        <dbReference type="Proteomes" id="UP001213664"/>
    </source>
</evidence>
<name>A0AAJ6BL57_9CAUL</name>
<organism evidence="2 3">
    <name type="scientific">Candidatus Brevundimonas colombiensis</name>
    <dbReference type="NCBI Taxonomy" id="3121376"/>
    <lineage>
        <taxon>Bacteria</taxon>
        <taxon>Pseudomonadati</taxon>
        <taxon>Pseudomonadota</taxon>
        <taxon>Alphaproteobacteria</taxon>
        <taxon>Caulobacterales</taxon>
        <taxon>Caulobacteraceae</taxon>
        <taxon>Brevundimonas</taxon>
    </lineage>
</organism>
<protein>
    <submittedName>
        <fullName evidence="2">EthD domain-containing protein</fullName>
    </submittedName>
</protein>